<evidence type="ECO:0000313" key="2">
    <source>
        <dbReference type="Proteomes" id="UP000887563"/>
    </source>
</evidence>
<dbReference type="AlphaFoldDB" id="A0A914LVY1"/>
<protein>
    <submittedName>
        <fullName evidence="3">Candidate secreted effector</fullName>
    </submittedName>
</protein>
<organism evidence="2 3">
    <name type="scientific">Meloidogyne incognita</name>
    <name type="common">Southern root-knot nematode worm</name>
    <name type="synonym">Oxyuris incognita</name>
    <dbReference type="NCBI Taxonomy" id="6306"/>
    <lineage>
        <taxon>Eukaryota</taxon>
        <taxon>Metazoa</taxon>
        <taxon>Ecdysozoa</taxon>
        <taxon>Nematoda</taxon>
        <taxon>Chromadorea</taxon>
        <taxon>Rhabditida</taxon>
        <taxon>Tylenchina</taxon>
        <taxon>Tylenchomorpha</taxon>
        <taxon>Tylenchoidea</taxon>
        <taxon>Meloidogynidae</taxon>
        <taxon>Meloidogyninae</taxon>
        <taxon>Meloidogyne</taxon>
        <taxon>Meloidogyne incognita group</taxon>
    </lineage>
</organism>
<dbReference type="Proteomes" id="UP000887563">
    <property type="component" value="Unplaced"/>
</dbReference>
<reference evidence="3" key="1">
    <citation type="submission" date="2022-11" db="UniProtKB">
        <authorList>
            <consortium name="WormBaseParasite"/>
        </authorList>
    </citation>
    <scope>IDENTIFICATION</scope>
</reference>
<evidence type="ECO:0000313" key="3">
    <source>
        <dbReference type="WBParaSite" id="Minc3s00861g18201"/>
    </source>
</evidence>
<keyword evidence="1" id="KW-1133">Transmembrane helix</keyword>
<dbReference type="WBParaSite" id="Minc3s00861g18201">
    <property type="protein sequence ID" value="Minc3s00861g18201"/>
    <property type="gene ID" value="Minc3s00861g18201"/>
</dbReference>
<evidence type="ECO:0000256" key="1">
    <source>
        <dbReference type="SAM" id="Phobius"/>
    </source>
</evidence>
<keyword evidence="2" id="KW-1185">Reference proteome</keyword>
<feature type="transmembrane region" description="Helical" evidence="1">
    <location>
        <begin position="30"/>
        <end position="47"/>
    </location>
</feature>
<keyword evidence="1" id="KW-0812">Transmembrane</keyword>
<name>A0A914LVY1_MELIC</name>
<proteinExistence type="predicted"/>
<sequence>MSFAIYRLLFFLLYIFLFWGRELLCFCSFALYWFVLSFILFLLIETMNQRRSWQKH</sequence>
<accession>A0A914LVY1</accession>
<keyword evidence="1" id="KW-0472">Membrane</keyword>